<reference evidence="2" key="1">
    <citation type="submission" date="2022-01" db="EMBL/GenBank/DDBJ databases">
        <title>Genome sequencing of Zunongwangia sp. M21534 genome.</title>
        <authorList>
            <person name="Chen Y."/>
            <person name="Dong C."/>
            <person name="Shao Z."/>
        </authorList>
    </citation>
    <scope>NUCLEOTIDE SEQUENCE</scope>
    <source>
        <strain evidence="2">MCCC M21534</strain>
    </source>
</reference>
<gene>
    <name evidence="2" type="ORF">L1967_09810</name>
</gene>
<evidence type="ECO:0000259" key="1">
    <source>
        <dbReference type="SMART" id="SM00974"/>
    </source>
</evidence>
<feature type="domain" description="Bacteriophage T5 Orf172 DNA-binding" evidence="1">
    <location>
        <begin position="288"/>
        <end position="382"/>
    </location>
</feature>
<sequence>MDKKKTTLDDIFNDDEFGLLESKPKVSTIKSEEDRLIDSFEEVNVFIDKNNREPGRGSMSEYGLQAKLKNFRQDEEKKKLLKPFDRHNLLGYVEIDNPSLDDILNDDDLGLLETDKDLSIFQFKHTPKQEDRAETDFVAQRQPLSENEFELYEKMFHKVHQEIKEGKREIKEFRNIEKNLHVGNFYVMDGILLYLESADLEKTEWEQKSGNRVRIEGRTRTIFENGTFSNMLYRSLGKQIQKNGKLITNSNEYTENQLFVNSGLVQEEDIQTGWIYVLKSRSTDPRISGIEDLHKIGFSSTSVDDRIKNAKREATYLYSDVKKVATYKVYNRNADKLEALLHRFFASVCLDVEFTNSKGQRLNPREWFVVPFEVIEEAIQLILNGSVVDYMYDSESKIIKLRNR</sequence>
<keyword evidence="3" id="KW-1185">Reference proteome</keyword>
<dbReference type="EMBL" id="JAKHSK010000012">
    <property type="protein sequence ID" value="MCL6218591.1"/>
    <property type="molecule type" value="Genomic_DNA"/>
</dbReference>
<dbReference type="RefSeq" id="WP_249601485.1">
    <property type="nucleotide sequence ID" value="NZ_JAKHSK010000012.1"/>
</dbReference>
<dbReference type="SMART" id="SM00974">
    <property type="entry name" value="T5orf172"/>
    <property type="match status" value="1"/>
</dbReference>
<evidence type="ECO:0000313" key="3">
    <source>
        <dbReference type="Proteomes" id="UP001139521"/>
    </source>
</evidence>
<organism evidence="2 3">
    <name type="scientific">Zunongwangia pacifica</name>
    <dbReference type="NCBI Taxonomy" id="2911062"/>
    <lineage>
        <taxon>Bacteria</taxon>
        <taxon>Pseudomonadati</taxon>
        <taxon>Bacteroidota</taxon>
        <taxon>Flavobacteriia</taxon>
        <taxon>Flavobacteriales</taxon>
        <taxon>Flavobacteriaceae</taxon>
        <taxon>Zunongwangia</taxon>
    </lineage>
</organism>
<accession>A0A9X1ZY78</accession>
<name>A0A9X1ZY78_9FLAO</name>
<evidence type="ECO:0000313" key="2">
    <source>
        <dbReference type="EMBL" id="MCL6218591.1"/>
    </source>
</evidence>
<dbReference type="InterPro" id="IPR018306">
    <property type="entry name" value="Phage_T5_Orf172_DNA-bd"/>
</dbReference>
<protein>
    <submittedName>
        <fullName evidence="2">GIY-YIG nuclease family protein</fullName>
    </submittedName>
</protein>
<dbReference type="Proteomes" id="UP001139521">
    <property type="component" value="Unassembled WGS sequence"/>
</dbReference>
<dbReference type="Pfam" id="PF13455">
    <property type="entry name" value="MUG113"/>
    <property type="match status" value="1"/>
</dbReference>
<comment type="caution">
    <text evidence="2">The sequence shown here is derived from an EMBL/GenBank/DDBJ whole genome shotgun (WGS) entry which is preliminary data.</text>
</comment>
<dbReference type="AlphaFoldDB" id="A0A9X1ZY78"/>
<proteinExistence type="predicted"/>